<dbReference type="AlphaFoldDB" id="A0A1B9FTY6"/>
<reference evidence="3" key="2">
    <citation type="submission" date="2013-07" db="EMBL/GenBank/DDBJ databases">
        <authorList>
            <consortium name="The Broad Institute Genome Sequencing Platform"/>
            <person name="Cuomo C."/>
            <person name="Litvintseva A."/>
            <person name="Chen Y."/>
            <person name="Heitman J."/>
            <person name="Sun S."/>
            <person name="Springer D."/>
            <person name="Dromer F."/>
            <person name="Young S.K."/>
            <person name="Zeng Q."/>
            <person name="Gargeya S."/>
            <person name="Fitzgerald M."/>
            <person name="Abouelleil A."/>
            <person name="Alvarado L."/>
            <person name="Berlin A.M."/>
            <person name="Chapman S.B."/>
            <person name="Dewar J."/>
            <person name="Goldberg J."/>
            <person name="Griggs A."/>
            <person name="Gujja S."/>
            <person name="Hansen M."/>
            <person name="Howarth C."/>
            <person name="Imamovic A."/>
            <person name="Larimer J."/>
            <person name="McCowan C."/>
            <person name="Murphy C."/>
            <person name="Pearson M."/>
            <person name="Priest M."/>
            <person name="Roberts A."/>
            <person name="Saif S."/>
            <person name="Shea T."/>
            <person name="Sykes S."/>
            <person name="Wortman J."/>
            <person name="Nusbaum C."/>
            <person name="Birren B."/>
        </authorList>
    </citation>
    <scope>NUCLEOTIDE SEQUENCE</scope>
    <source>
        <strain evidence="3">CBS 10118</strain>
    </source>
</reference>
<accession>A0A1B9FTY6</accession>
<feature type="compositionally biased region" description="Polar residues" evidence="1">
    <location>
        <begin position="144"/>
        <end position="157"/>
    </location>
</feature>
<dbReference type="EMBL" id="KI894025">
    <property type="protein sequence ID" value="OCF22237.1"/>
    <property type="molecule type" value="Genomic_DNA"/>
</dbReference>
<gene>
    <name evidence="2" type="ORF">I302_07882</name>
    <name evidence="3" type="ORF">I302_108745</name>
</gene>
<dbReference type="RefSeq" id="XP_019043307.1">
    <property type="nucleotide sequence ID" value="XM_019194471.1"/>
</dbReference>
<dbReference type="Proteomes" id="UP000092730">
    <property type="component" value="Chromosome 8"/>
</dbReference>
<name>A0A1B9FTY6_9TREE</name>
<organism evidence="2">
    <name type="scientific">Kwoniella bestiolae CBS 10118</name>
    <dbReference type="NCBI Taxonomy" id="1296100"/>
    <lineage>
        <taxon>Eukaryota</taxon>
        <taxon>Fungi</taxon>
        <taxon>Dikarya</taxon>
        <taxon>Basidiomycota</taxon>
        <taxon>Agaricomycotina</taxon>
        <taxon>Tremellomycetes</taxon>
        <taxon>Tremellales</taxon>
        <taxon>Cryptococcaceae</taxon>
        <taxon>Kwoniella</taxon>
    </lineage>
</organism>
<feature type="compositionally biased region" description="Basic and acidic residues" evidence="1">
    <location>
        <begin position="44"/>
        <end position="54"/>
    </location>
</feature>
<feature type="region of interest" description="Disordered" evidence="1">
    <location>
        <begin position="44"/>
        <end position="82"/>
    </location>
</feature>
<sequence>MSENKIVSRWCSLGWVESEGSLIRSAVWSACRGVPDFKSRQELVQRMQREKESQSGDTTATGASQDESAMSSGDEALPPLPSHDYTFFKELTELVKNSLAVHENPEKFVKAALNELAKESRSMTEDEIRSAITTKAESKYPSGKDSNSVKSGETVSS</sequence>
<feature type="compositionally biased region" description="Basic and acidic residues" evidence="1">
    <location>
        <begin position="116"/>
        <end position="129"/>
    </location>
</feature>
<evidence type="ECO:0000313" key="3">
    <source>
        <dbReference type="EMBL" id="WVW86691.1"/>
    </source>
</evidence>
<evidence type="ECO:0000256" key="1">
    <source>
        <dbReference type="SAM" id="MobiDB-lite"/>
    </source>
</evidence>
<dbReference type="KEGG" id="kbi:30212281"/>
<dbReference type="GeneID" id="30212281"/>
<feature type="region of interest" description="Disordered" evidence="1">
    <location>
        <begin position="116"/>
        <end position="157"/>
    </location>
</feature>
<dbReference type="VEuPathDB" id="FungiDB:I302_07882"/>
<evidence type="ECO:0000313" key="4">
    <source>
        <dbReference type="Proteomes" id="UP000092730"/>
    </source>
</evidence>
<reference evidence="2" key="1">
    <citation type="submission" date="2013-07" db="EMBL/GenBank/DDBJ databases">
        <title>The Genome Sequence of Cryptococcus bestiolae CBS10118.</title>
        <authorList>
            <consortium name="The Broad Institute Genome Sequencing Platform"/>
            <person name="Cuomo C."/>
            <person name="Litvintseva A."/>
            <person name="Chen Y."/>
            <person name="Heitman J."/>
            <person name="Sun S."/>
            <person name="Springer D."/>
            <person name="Dromer F."/>
            <person name="Young S.K."/>
            <person name="Zeng Q."/>
            <person name="Gargeya S."/>
            <person name="Fitzgerald M."/>
            <person name="Abouelleil A."/>
            <person name="Alvarado L."/>
            <person name="Berlin A.M."/>
            <person name="Chapman S.B."/>
            <person name="Dewar J."/>
            <person name="Goldberg J."/>
            <person name="Griggs A."/>
            <person name="Gujja S."/>
            <person name="Hansen M."/>
            <person name="Howarth C."/>
            <person name="Imamovic A."/>
            <person name="Larimer J."/>
            <person name="McCowan C."/>
            <person name="Murphy C."/>
            <person name="Pearson M."/>
            <person name="Priest M."/>
            <person name="Roberts A."/>
            <person name="Saif S."/>
            <person name="Shea T."/>
            <person name="Sykes S."/>
            <person name="Wortman J."/>
            <person name="Nusbaum C."/>
            <person name="Birren B."/>
        </authorList>
    </citation>
    <scope>NUCLEOTIDE SEQUENCE [LARGE SCALE GENOMIC DNA]</scope>
    <source>
        <strain evidence="2">CBS 10118</strain>
    </source>
</reference>
<proteinExistence type="predicted"/>
<keyword evidence="4" id="KW-1185">Reference proteome</keyword>
<reference evidence="2" key="3">
    <citation type="submission" date="2014-01" db="EMBL/GenBank/DDBJ databases">
        <title>Evolution of pathogenesis and genome organization in the Tremellales.</title>
        <authorList>
            <person name="Cuomo C."/>
            <person name="Litvintseva A."/>
            <person name="Heitman J."/>
            <person name="Chen Y."/>
            <person name="Sun S."/>
            <person name="Springer D."/>
            <person name="Dromer F."/>
            <person name="Young S."/>
            <person name="Zeng Q."/>
            <person name="Chapman S."/>
            <person name="Gujja S."/>
            <person name="Saif S."/>
            <person name="Birren B."/>
        </authorList>
    </citation>
    <scope>NUCLEOTIDE SEQUENCE</scope>
    <source>
        <strain evidence="2">CBS 10118</strain>
    </source>
</reference>
<evidence type="ECO:0000313" key="2">
    <source>
        <dbReference type="EMBL" id="OCF22237.1"/>
    </source>
</evidence>
<dbReference type="EMBL" id="CP144548">
    <property type="protein sequence ID" value="WVW86691.1"/>
    <property type="molecule type" value="Genomic_DNA"/>
</dbReference>
<feature type="compositionally biased region" description="Polar residues" evidence="1">
    <location>
        <begin position="55"/>
        <end position="71"/>
    </location>
</feature>
<reference evidence="3" key="4">
    <citation type="submission" date="2024-02" db="EMBL/GenBank/DDBJ databases">
        <title>Comparative genomics of Cryptococcus and Kwoniella reveals pathogenesis evolution and contrasting modes of karyotype evolution via chromosome fusion or intercentromeric recombination.</title>
        <authorList>
            <person name="Coelho M.A."/>
            <person name="David-Palma M."/>
            <person name="Shea T."/>
            <person name="Bowers K."/>
            <person name="McGinley-Smith S."/>
            <person name="Mohammad A.W."/>
            <person name="Gnirke A."/>
            <person name="Yurkov A.M."/>
            <person name="Nowrousian M."/>
            <person name="Sun S."/>
            <person name="Cuomo C.A."/>
            <person name="Heitman J."/>
        </authorList>
    </citation>
    <scope>NUCLEOTIDE SEQUENCE</scope>
    <source>
        <strain evidence="3">CBS 10118</strain>
    </source>
</reference>
<protein>
    <submittedName>
        <fullName evidence="2">Uncharacterized protein</fullName>
    </submittedName>
</protein>